<dbReference type="Gene3D" id="1.20.1720.10">
    <property type="entry name" value="Multidrug resistance protein D"/>
    <property type="match status" value="1"/>
</dbReference>
<protein>
    <submittedName>
        <fullName evidence="10">Drug resistance transporter, EmrB/QacA subfamily</fullName>
    </submittedName>
</protein>
<feature type="transmembrane region" description="Helical" evidence="8">
    <location>
        <begin position="56"/>
        <end position="75"/>
    </location>
</feature>
<dbReference type="GO" id="GO:0022857">
    <property type="term" value="F:transmembrane transporter activity"/>
    <property type="evidence" value="ECO:0007669"/>
    <property type="project" value="InterPro"/>
</dbReference>
<dbReference type="EMBL" id="FUWS01000003">
    <property type="protein sequence ID" value="SJZ70741.1"/>
    <property type="molecule type" value="Genomic_DNA"/>
</dbReference>
<feature type="transmembrane region" description="Helical" evidence="8">
    <location>
        <begin position="87"/>
        <end position="106"/>
    </location>
</feature>
<feature type="transmembrane region" description="Helical" evidence="8">
    <location>
        <begin position="413"/>
        <end position="431"/>
    </location>
</feature>
<evidence type="ECO:0000256" key="5">
    <source>
        <dbReference type="ARBA" id="ARBA00022692"/>
    </source>
</evidence>
<feature type="transmembrane region" description="Helical" evidence="8">
    <location>
        <begin position="145"/>
        <end position="163"/>
    </location>
</feature>
<dbReference type="SUPFAM" id="SSF103473">
    <property type="entry name" value="MFS general substrate transporter"/>
    <property type="match status" value="1"/>
</dbReference>
<dbReference type="CDD" id="cd17502">
    <property type="entry name" value="MFS_Azr1_MDR_like"/>
    <property type="match status" value="1"/>
</dbReference>
<evidence type="ECO:0000256" key="3">
    <source>
        <dbReference type="ARBA" id="ARBA00022448"/>
    </source>
</evidence>
<keyword evidence="6 8" id="KW-1133">Transmembrane helix</keyword>
<dbReference type="RefSeq" id="WP_078760568.1">
    <property type="nucleotide sequence ID" value="NZ_FUWS01000003.1"/>
</dbReference>
<dbReference type="InterPro" id="IPR036259">
    <property type="entry name" value="MFS_trans_sf"/>
</dbReference>
<reference evidence="10 11" key="1">
    <citation type="submission" date="2017-02" db="EMBL/GenBank/DDBJ databases">
        <authorList>
            <person name="Peterson S.W."/>
        </authorList>
    </citation>
    <scope>NUCLEOTIDE SEQUENCE [LARGE SCALE GENOMIC DNA]</scope>
    <source>
        <strain evidence="10 11">DSM 45154</strain>
    </source>
</reference>
<keyword evidence="3" id="KW-0813">Transport</keyword>
<evidence type="ECO:0000256" key="8">
    <source>
        <dbReference type="SAM" id="Phobius"/>
    </source>
</evidence>
<feature type="transmembrane region" description="Helical" evidence="8">
    <location>
        <begin position="373"/>
        <end position="392"/>
    </location>
</feature>
<evidence type="ECO:0000256" key="7">
    <source>
        <dbReference type="ARBA" id="ARBA00023136"/>
    </source>
</evidence>
<feature type="transmembrane region" description="Helical" evidence="8">
    <location>
        <begin position="342"/>
        <end position="361"/>
    </location>
</feature>
<dbReference type="GO" id="GO:0005886">
    <property type="term" value="C:plasma membrane"/>
    <property type="evidence" value="ECO:0007669"/>
    <property type="project" value="UniProtKB-SubCell"/>
</dbReference>
<keyword evidence="5 8" id="KW-0812">Transmembrane</keyword>
<evidence type="ECO:0000313" key="11">
    <source>
        <dbReference type="Proteomes" id="UP000190637"/>
    </source>
</evidence>
<dbReference type="PANTHER" id="PTHR23501">
    <property type="entry name" value="MAJOR FACILITATOR SUPERFAMILY"/>
    <property type="match status" value="1"/>
</dbReference>
<dbReference type="AlphaFoldDB" id="A0A1T4MV19"/>
<dbReference type="STRING" id="1122192.SAMN02745673_01148"/>
<evidence type="ECO:0000256" key="6">
    <source>
        <dbReference type="ARBA" id="ARBA00022989"/>
    </source>
</evidence>
<accession>A0A1T4MV19</accession>
<evidence type="ECO:0000256" key="2">
    <source>
        <dbReference type="ARBA" id="ARBA00007520"/>
    </source>
</evidence>
<feature type="transmembrane region" description="Helical" evidence="8">
    <location>
        <begin position="316"/>
        <end position="335"/>
    </location>
</feature>
<dbReference type="InterPro" id="IPR020846">
    <property type="entry name" value="MFS_dom"/>
</dbReference>
<dbReference type="PROSITE" id="PS50850">
    <property type="entry name" value="MFS"/>
    <property type="match status" value="1"/>
</dbReference>
<dbReference type="PANTHER" id="PTHR23501:SF197">
    <property type="entry name" value="COMD"/>
    <property type="match status" value="1"/>
</dbReference>
<dbReference type="Proteomes" id="UP000190637">
    <property type="component" value="Unassembled WGS sequence"/>
</dbReference>
<evidence type="ECO:0000256" key="4">
    <source>
        <dbReference type="ARBA" id="ARBA00022475"/>
    </source>
</evidence>
<keyword evidence="11" id="KW-1185">Reference proteome</keyword>
<dbReference type="InterPro" id="IPR004638">
    <property type="entry name" value="EmrB-like"/>
</dbReference>
<name>A0A1T4MV19_9ACTN</name>
<keyword evidence="4" id="KW-1003">Cell membrane</keyword>
<evidence type="ECO:0000259" key="9">
    <source>
        <dbReference type="PROSITE" id="PS50850"/>
    </source>
</evidence>
<gene>
    <name evidence="10" type="ORF">SAMN02745673_01148</name>
</gene>
<feature type="transmembrane region" description="Helical" evidence="8">
    <location>
        <begin position="235"/>
        <end position="256"/>
    </location>
</feature>
<dbReference type="InterPro" id="IPR011701">
    <property type="entry name" value="MFS"/>
</dbReference>
<keyword evidence="7 8" id="KW-0472">Membrane</keyword>
<evidence type="ECO:0000313" key="10">
    <source>
        <dbReference type="EMBL" id="SJZ70741.1"/>
    </source>
</evidence>
<feature type="transmembrane region" description="Helical" evidence="8">
    <location>
        <begin position="112"/>
        <end position="133"/>
    </location>
</feature>
<organism evidence="10 11">
    <name type="scientific">Marinactinospora thermotolerans DSM 45154</name>
    <dbReference type="NCBI Taxonomy" id="1122192"/>
    <lineage>
        <taxon>Bacteria</taxon>
        <taxon>Bacillati</taxon>
        <taxon>Actinomycetota</taxon>
        <taxon>Actinomycetes</taxon>
        <taxon>Streptosporangiales</taxon>
        <taxon>Nocardiopsidaceae</taxon>
        <taxon>Marinactinospora</taxon>
    </lineage>
</organism>
<dbReference type="PRINTS" id="PR01036">
    <property type="entry name" value="TCRTETB"/>
</dbReference>
<sequence>MAKHAASYRRRRQAGETHVLVIVGALLLAVLVSALNQTVVSTAMPTIVSDLGGLSHISWVVTSYLLAVTATTPLWGKLGDQFGRKGLFLLCIVIFLVGSALCGLARTFEHLILFRAVQGVGGGGLMVLAQAIIGDVVPPRERGRYQGLFGAVFGVASVAGPLLGGFIVDNLSWRWVFYVNLPLGVVALVVLVFVLPALRPDVRRTDVDYAGIVLLGATSVALVLITSWGGTTYDWISPQIIGLAVAAVILGALWWLSARRAAEPVLPLGLFRNPVILVGVLVSFAVGFAMMGALAYLPLFLQVVHGYSPTASGLHLLPMVLGLLLCSIGSGILVSRTGHYRLFPIVGTAVVTVALYLLSHLRPDTSVWVMSGYFFLLGVGLGLTMQVVVIAVQNAAEYRDLGVATSAATFFRSIGGAFGTSIFGAVFAAQLEDNISELAGRIQVPAGMDIQRLQNETGLLAQLPAESRELFLGAYADSVDTVFLAAVPVAAIAFLLSLFLRQVPLRTTVGTPDLDETIAPVATSRDRLAAVERMAWRISGRQGGRRMYERLAGEAHVDLSPAACWLVTHMAVTGPITGEELARLSKAREETLDQVHQELTAARLLADESSTWRLNAHGRDVARRLFEAQDDALHRALRDYSPEEHPELVALLYDLSRRTLGEESDAELVRDPGPARPL</sequence>
<feature type="domain" description="Major facilitator superfamily (MFS) profile" evidence="9">
    <location>
        <begin position="22"/>
        <end position="505"/>
    </location>
</feature>
<dbReference type="OrthoDB" id="7375466at2"/>
<dbReference type="InterPro" id="IPR036388">
    <property type="entry name" value="WH-like_DNA-bd_sf"/>
</dbReference>
<feature type="transmembrane region" description="Helical" evidence="8">
    <location>
        <begin position="276"/>
        <end position="296"/>
    </location>
</feature>
<comment type="similarity">
    <text evidence="2">Belongs to the major facilitator superfamily. TCR/Tet family.</text>
</comment>
<dbReference type="Gene3D" id="1.20.1250.20">
    <property type="entry name" value="MFS general substrate transporter like domains"/>
    <property type="match status" value="1"/>
</dbReference>
<dbReference type="Gene3D" id="1.10.10.10">
    <property type="entry name" value="Winged helix-like DNA-binding domain superfamily/Winged helix DNA-binding domain"/>
    <property type="match status" value="1"/>
</dbReference>
<feature type="transmembrane region" description="Helical" evidence="8">
    <location>
        <begin position="20"/>
        <end position="44"/>
    </location>
</feature>
<dbReference type="NCBIfam" id="TIGR00711">
    <property type="entry name" value="efflux_EmrB"/>
    <property type="match status" value="1"/>
</dbReference>
<feature type="transmembrane region" description="Helical" evidence="8">
    <location>
        <begin position="175"/>
        <end position="197"/>
    </location>
</feature>
<dbReference type="FunFam" id="1.20.1720.10:FF:000004">
    <property type="entry name" value="EmrB/QacA family drug resistance transporter"/>
    <property type="match status" value="1"/>
</dbReference>
<feature type="transmembrane region" description="Helical" evidence="8">
    <location>
        <begin position="481"/>
        <end position="500"/>
    </location>
</feature>
<comment type="subcellular location">
    <subcellularLocation>
        <location evidence="1">Cell membrane</location>
        <topology evidence="1">Multi-pass membrane protein</topology>
    </subcellularLocation>
</comment>
<dbReference type="Pfam" id="PF07690">
    <property type="entry name" value="MFS_1"/>
    <property type="match status" value="1"/>
</dbReference>
<feature type="transmembrane region" description="Helical" evidence="8">
    <location>
        <begin position="209"/>
        <end position="229"/>
    </location>
</feature>
<proteinExistence type="inferred from homology"/>
<evidence type="ECO:0000256" key="1">
    <source>
        <dbReference type="ARBA" id="ARBA00004651"/>
    </source>
</evidence>